<gene>
    <name evidence="1" type="ORF">K469DRAFT_647609</name>
</gene>
<dbReference type="InterPro" id="IPR036291">
    <property type="entry name" value="NAD(P)-bd_dom_sf"/>
</dbReference>
<dbReference type="InterPro" id="IPR052184">
    <property type="entry name" value="SDR_enzymes"/>
</dbReference>
<organism evidence="1 2">
    <name type="scientific">Zopfia rhizophila CBS 207.26</name>
    <dbReference type="NCBI Taxonomy" id="1314779"/>
    <lineage>
        <taxon>Eukaryota</taxon>
        <taxon>Fungi</taxon>
        <taxon>Dikarya</taxon>
        <taxon>Ascomycota</taxon>
        <taxon>Pezizomycotina</taxon>
        <taxon>Dothideomycetes</taxon>
        <taxon>Dothideomycetes incertae sedis</taxon>
        <taxon>Zopfiaceae</taxon>
        <taxon>Zopfia</taxon>
    </lineage>
</organism>
<sequence length="253" mass="27498">MRNVLIVGATRGLGHSLAIQYSKKGMHVYATARYSIPQVPTPGVHWIPNVDIAHEGAGRRIAAQWEEETKIDLLVLCAGYFATETFEDLHWDKEVAMYKTVAIGPLFFIQTLVHAGLLKTNSRIVLVGSENGSIALRHESQGGGNYGGHGSKAALNMVGKLLSLDLKQKGIPVAIVHTGYLRKENKDGPFEAGGDKHAVNPDEAANALRDWIETFNMSKTGQFWAVRGAADIKTAEAVLGPVQNLPTPLELPW</sequence>
<dbReference type="OrthoDB" id="5296at2759"/>
<dbReference type="GO" id="GO:0008667">
    <property type="term" value="F:2,3-dihydro-2,3-dihydroxybenzoate dehydrogenase activity"/>
    <property type="evidence" value="ECO:0007669"/>
    <property type="project" value="InterPro"/>
</dbReference>
<dbReference type="Gene3D" id="3.40.50.720">
    <property type="entry name" value="NAD(P)-binding Rossmann-like Domain"/>
    <property type="match status" value="1"/>
</dbReference>
<protein>
    <submittedName>
        <fullName evidence="1">NAD(P)-binding protein</fullName>
    </submittedName>
</protein>
<evidence type="ECO:0000313" key="1">
    <source>
        <dbReference type="EMBL" id="KAF2175061.1"/>
    </source>
</evidence>
<dbReference type="Proteomes" id="UP000800200">
    <property type="component" value="Unassembled WGS sequence"/>
</dbReference>
<dbReference type="PRINTS" id="PR01397">
    <property type="entry name" value="DHBDHDRGNASE"/>
</dbReference>
<dbReference type="GO" id="GO:0019290">
    <property type="term" value="P:siderophore biosynthetic process"/>
    <property type="evidence" value="ECO:0007669"/>
    <property type="project" value="InterPro"/>
</dbReference>
<dbReference type="InterPro" id="IPR003560">
    <property type="entry name" value="DHB_DH"/>
</dbReference>
<reference evidence="1" key="1">
    <citation type="journal article" date="2020" name="Stud. Mycol.">
        <title>101 Dothideomycetes genomes: a test case for predicting lifestyles and emergence of pathogens.</title>
        <authorList>
            <person name="Haridas S."/>
            <person name="Albert R."/>
            <person name="Binder M."/>
            <person name="Bloem J."/>
            <person name="Labutti K."/>
            <person name="Salamov A."/>
            <person name="Andreopoulos B."/>
            <person name="Baker S."/>
            <person name="Barry K."/>
            <person name="Bills G."/>
            <person name="Bluhm B."/>
            <person name="Cannon C."/>
            <person name="Castanera R."/>
            <person name="Culley D."/>
            <person name="Daum C."/>
            <person name="Ezra D."/>
            <person name="Gonzalez J."/>
            <person name="Henrissat B."/>
            <person name="Kuo A."/>
            <person name="Liang C."/>
            <person name="Lipzen A."/>
            <person name="Lutzoni F."/>
            <person name="Magnuson J."/>
            <person name="Mondo S."/>
            <person name="Nolan M."/>
            <person name="Ohm R."/>
            <person name="Pangilinan J."/>
            <person name="Park H.-J."/>
            <person name="Ramirez L."/>
            <person name="Alfaro M."/>
            <person name="Sun H."/>
            <person name="Tritt A."/>
            <person name="Yoshinaga Y."/>
            <person name="Zwiers L.-H."/>
            <person name="Turgeon B."/>
            <person name="Goodwin S."/>
            <person name="Spatafora J."/>
            <person name="Crous P."/>
            <person name="Grigoriev I."/>
        </authorList>
    </citation>
    <scope>NUCLEOTIDE SEQUENCE</scope>
    <source>
        <strain evidence="1">CBS 207.26</strain>
    </source>
</reference>
<dbReference type="SUPFAM" id="SSF51735">
    <property type="entry name" value="NAD(P)-binding Rossmann-fold domains"/>
    <property type="match status" value="1"/>
</dbReference>
<proteinExistence type="predicted"/>
<evidence type="ECO:0000313" key="2">
    <source>
        <dbReference type="Proteomes" id="UP000800200"/>
    </source>
</evidence>
<dbReference type="InterPro" id="IPR002347">
    <property type="entry name" value="SDR_fam"/>
</dbReference>
<keyword evidence="2" id="KW-1185">Reference proteome</keyword>
<dbReference type="PANTHER" id="PTHR45458:SF2">
    <property type="entry name" value="OXIDOREDUCTASE, SHORT CHAIN DEHYDROGENASE_REDUCTASE FAMILY SUPERFAMILY (AFU_ORTHOLOGUE AFUA_3G13450)"/>
    <property type="match status" value="1"/>
</dbReference>
<dbReference type="Pfam" id="PF00106">
    <property type="entry name" value="adh_short"/>
    <property type="match status" value="1"/>
</dbReference>
<name>A0A6A6D6M8_9PEZI</name>
<dbReference type="PANTHER" id="PTHR45458">
    <property type="entry name" value="SHORT-CHAIN DEHYDROGENASE/REDUCTASE SDR"/>
    <property type="match status" value="1"/>
</dbReference>
<dbReference type="GO" id="GO:0016616">
    <property type="term" value="F:oxidoreductase activity, acting on the CH-OH group of donors, NAD or NADP as acceptor"/>
    <property type="evidence" value="ECO:0007669"/>
    <property type="project" value="TreeGrafter"/>
</dbReference>
<accession>A0A6A6D6M8</accession>
<dbReference type="EMBL" id="ML994749">
    <property type="protein sequence ID" value="KAF2175061.1"/>
    <property type="molecule type" value="Genomic_DNA"/>
</dbReference>
<dbReference type="AlphaFoldDB" id="A0A6A6D6M8"/>